<evidence type="ECO:0000313" key="2">
    <source>
        <dbReference type="Proteomes" id="UP001151760"/>
    </source>
</evidence>
<dbReference type="EMBL" id="BQNB010011183">
    <property type="protein sequence ID" value="GJS87260.1"/>
    <property type="molecule type" value="Genomic_DNA"/>
</dbReference>
<organism evidence="1 2">
    <name type="scientific">Tanacetum coccineum</name>
    <dbReference type="NCBI Taxonomy" id="301880"/>
    <lineage>
        <taxon>Eukaryota</taxon>
        <taxon>Viridiplantae</taxon>
        <taxon>Streptophyta</taxon>
        <taxon>Embryophyta</taxon>
        <taxon>Tracheophyta</taxon>
        <taxon>Spermatophyta</taxon>
        <taxon>Magnoliopsida</taxon>
        <taxon>eudicotyledons</taxon>
        <taxon>Gunneridae</taxon>
        <taxon>Pentapetalae</taxon>
        <taxon>asterids</taxon>
        <taxon>campanulids</taxon>
        <taxon>Asterales</taxon>
        <taxon>Asteraceae</taxon>
        <taxon>Asteroideae</taxon>
        <taxon>Anthemideae</taxon>
        <taxon>Anthemidinae</taxon>
        <taxon>Tanacetum</taxon>
    </lineage>
</organism>
<name>A0ABQ4ZBP3_9ASTR</name>
<reference evidence="1" key="2">
    <citation type="submission" date="2022-01" db="EMBL/GenBank/DDBJ databases">
        <authorList>
            <person name="Yamashiro T."/>
            <person name="Shiraishi A."/>
            <person name="Satake H."/>
            <person name="Nakayama K."/>
        </authorList>
    </citation>
    <scope>NUCLEOTIDE SEQUENCE</scope>
</reference>
<keyword evidence="2" id="KW-1185">Reference proteome</keyword>
<accession>A0ABQ4ZBP3</accession>
<dbReference type="Proteomes" id="UP001151760">
    <property type="component" value="Unassembled WGS sequence"/>
</dbReference>
<evidence type="ECO:0000313" key="1">
    <source>
        <dbReference type="EMBL" id="GJS87260.1"/>
    </source>
</evidence>
<gene>
    <name evidence="1" type="ORF">Tco_0769896</name>
</gene>
<reference evidence="1" key="1">
    <citation type="journal article" date="2022" name="Int. J. Mol. Sci.">
        <title>Draft Genome of Tanacetum Coccineum: Genomic Comparison of Closely Related Tanacetum-Family Plants.</title>
        <authorList>
            <person name="Yamashiro T."/>
            <person name="Shiraishi A."/>
            <person name="Nakayama K."/>
            <person name="Satake H."/>
        </authorList>
    </citation>
    <scope>NUCLEOTIDE SEQUENCE</scope>
</reference>
<protein>
    <submittedName>
        <fullName evidence="1">Uncharacterized protein</fullName>
    </submittedName>
</protein>
<proteinExistence type="predicted"/>
<sequence>MTLLAKRNVNHVAGSQEVQTQDLIDYHSPRDREQHSTRELFRYREGSNKVAFTYSAAIEKIYAHKSLTFNDTIACEVLQREVGTDFIGGTLNIVVGG</sequence>
<comment type="caution">
    <text evidence="1">The sequence shown here is derived from an EMBL/GenBank/DDBJ whole genome shotgun (WGS) entry which is preliminary data.</text>
</comment>